<comment type="caution">
    <text evidence="2">The sequence shown here is derived from an EMBL/GenBank/DDBJ whole genome shotgun (WGS) entry which is preliminary data.</text>
</comment>
<protein>
    <submittedName>
        <fullName evidence="2">Uncharacterized protein</fullName>
    </submittedName>
</protein>
<dbReference type="AlphaFoldDB" id="A0A4Y2SML6"/>
<dbReference type="EMBL" id="BGPR01022507">
    <property type="protein sequence ID" value="GBN88876.1"/>
    <property type="molecule type" value="Genomic_DNA"/>
</dbReference>
<organism evidence="2 4">
    <name type="scientific">Araneus ventricosus</name>
    <name type="common">Orbweaver spider</name>
    <name type="synonym">Epeira ventricosa</name>
    <dbReference type="NCBI Taxonomy" id="182803"/>
    <lineage>
        <taxon>Eukaryota</taxon>
        <taxon>Metazoa</taxon>
        <taxon>Ecdysozoa</taxon>
        <taxon>Arthropoda</taxon>
        <taxon>Chelicerata</taxon>
        <taxon>Arachnida</taxon>
        <taxon>Araneae</taxon>
        <taxon>Araneomorphae</taxon>
        <taxon>Entelegynae</taxon>
        <taxon>Araneoidea</taxon>
        <taxon>Araneidae</taxon>
        <taxon>Araneus</taxon>
    </lineage>
</organism>
<dbReference type="Proteomes" id="UP000499080">
    <property type="component" value="Unassembled WGS sequence"/>
</dbReference>
<evidence type="ECO:0000256" key="1">
    <source>
        <dbReference type="SAM" id="MobiDB-lite"/>
    </source>
</evidence>
<reference evidence="2 4" key="1">
    <citation type="journal article" date="2019" name="Sci. Rep.">
        <title>Orb-weaving spider Araneus ventricosus genome elucidates the spidroin gene catalogue.</title>
        <authorList>
            <person name="Kono N."/>
            <person name="Nakamura H."/>
            <person name="Ohtoshi R."/>
            <person name="Moran D.A.P."/>
            <person name="Shinohara A."/>
            <person name="Yoshida Y."/>
            <person name="Fujiwara M."/>
            <person name="Mori M."/>
            <person name="Tomita M."/>
            <person name="Arakawa K."/>
        </authorList>
    </citation>
    <scope>NUCLEOTIDE SEQUENCE [LARGE SCALE GENOMIC DNA]</scope>
</reference>
<proteinExistence type="predicted"/>
<feature type="region of interest" description="Disordered" evidence="1">
    <location>
        <begin position="35"/>
        <end position="58"/>
    </location>
</feature>
<name>A0A4Y2SML6_ARAVE</name>
<gene>
    <name evidence="3" type="ORF">AVEN_15341_1</name>
    <name evidence="2" type="ORF">AVEN_200721_1</name>
</gene>
<dbReference type="EMBL" id="BGPR01022473">
    <property type="protein sequence ID" value="GBN88806.1"/>
    <property type="molecule type" value="Genomic_DNA"/>
</dbReference>
<sequence>MHNLKWNYSRPAVASRVQTEEGNGLDTEVGVLTANTSHDHRPAPPETGTYRRLSGSNSTHHYYTHKGSKNPLSYHYTHKGSENPLLYPETSHPHTRGAFRWGIVSKIMRYQRKAPYGILSSKLLYWNIGFSAENDR</sequence>
<accession>A0A4Y2SML6</accession>
<evidence type="ECO:0000313" key="3">
    <source>
        <dbReference type="EMBL" id="GBN88876.1"/>
    </source>
</evidence>
<evidence type="ECO:0000313" key="4">
    <source>
        <dbReference type="Proteomes" id="UP000499080"/>
    </source>
</evidence>
<keyword evidence="4" id="KW-1185">Reference proteome</keyword>
<evidence type="ECO:0000313" key="2">
    <source>
        <dbReference type="EMBL" id="GBN88806.1"/>
    </source>
</evidence>